<feature type="domain" description="CHAT" evidence="3">
    <location>
        <begin position="551"/>
        <end position="818"/>
    </location>
</feature>
<protein>
    <submittedName>
        <fullName evidence="4">CHAT domain-containing protein</fullName>
    </submittedName>
</protein>
<reference evidence="4" key="1">
    <citation type="journal article" date="2020" name="mSystems">
        <title>Genome- and Community-Level Interaction Insights into Carbon Utilization and Element Cycling Functions of Hydrothermarchaeota in Hydrothermal Sediment.</title>
        <authorList>
            <person name="Zhou Z."/>
            <person name="Liu Y."/>
            <person name="Xu W."/>
            <person name="Pan J."/>
            <person name="Luo Z.H."/>
            <person name="Li M."/>
        </authorList>
    </citation>
    <scope>NUCLEOTIDE SEQUENCE [LARGE SCALE GENOMIC DNA]</scope>
    <source>
        <strain evidence="4">SpSt-374</strain>
    </source>
</reference>
<dbReference type="Gene3D" id="1.25.40.10">
    <property type="entry name" value="Tetratricopeptide repeat domain"/>
    <property type="match status" value="2"/>
</dbReference>
<dbReference type="EMBL" id="DSPX01000149">
    <property type="protein sequence ID" value="HGG01861.1"/>
    <property type="molecule type" value="Genomic_DNA"/>
</dbReference>
<dbReference type="AlphaFoldDB" id="A0A7C3ZN51"/>
<evidence type="ECO:0000259" key="3">
    <source>
        <dbReference type="Pfam" id="PF12770"/>
    </source>
</evidence>
<dbReference type="PANTHER" id="PTHR10098">
    <property type="entry name" value="RAPSYN-RELATED"/>
    <property type="match status" value="1"/>
</dbReference>
<comment type="caution">
    <text evidence="4">The sequence shown here is derived from an EMBL/GenBank/DDBJ whole genome shotgun (WGS) entry which is preliminary data.</text>
</comment>
<evidence type="ECO:0000313" key="4">
    <source>
        <dbReference type="EMBL" id="HGG01861.1"/>
    </source>
</evidence>
<dbReference type="Pfam" id="PF13181">
    <property type="entry name" value="TPR_8"/>
    <property type="match status" value="1"/>
</dbReference>
<keyword evidence="1" id="KW-0802">TPR repeat</keyword>
<feature type="compositionally biased region" description="Basic and acidic residues" evidence="2">
    <location>
        <begin position="55"/>
        <end position="64"/>
    </location>
</feature>
<feature type="region of interest" description="Disordered" evidence="2">
    <location>
        <begin position="44"/>
        <end position="71"/>
    </location>
</feature>
<dbReference type="InterPro" id="IPR019734">
    <property type="entry name" value="TPR_rpt"/>
</dbReference>
<evidence type="ECO:0000256" key="2">
    <source>
        <dbReference type="SAM" id="MobiDB-lite"/>
    </source>
</evidence>
<dbReference type="PANTHER" id="PTHR10098:SF112">
    <property type="entry name" value="SLR0380 PROTEIN"/>
    <property type="match status" value="1"/>
</dbReference>
<dbReference type="PROSITE" id="PS50005">
    <property type="entry name" value="TPR"/>
    <property type="match status" value="1"/>
</dbReference>
<dbReference type="SUPFAM" id="SSF48452">
    <property type="entry name" value="TPR-like"/>
    <property type="match status" value="1"/>
</dbReference>
<dbReference type="InterPro" id="IPR024983">
    <property type="entry name" value="CHAT_dom"/>
</dbReference>
<gene>
    <name evidence="4" type="ORF">ENR15_14745</name>
</gene>
<organism evidence="4">
    <name type="scientific">Planktothricoides sp. SpSt-374</name>
    <dbReference type="NCBI Taxonomy" id="2282167"/>
    <lineage>
        <taxon>Bacteria</taxon>
        <taxon>Bacillati</taxon>
        <taxon>Cyanobacteriota</taxon>
        <taxon>Cyanophyceae</taxon>
        <taxon>Oscillatoriophycideae</taxon>
        <taxon>Oscillatoriales</taxon>
        <taxon>Oscillatoriaceae</taxon>
        <taxon>Planktothricoides</taxon>
    </lineage>
</organism>
<proteinExistence type="predicted"/>
<name>A0A7C3ZN51_9CYAN</name>
<sequence>MTKFNQKISLSLAVITIFIFASPVKARLVTCHLSLVPCPLSLDQGQTTNDQGQRTNDRSAERSRSQAQRTNGAELLARGREEFQKGNAPAALELWLQAEAAYKQEGWQLGVWGAQLNQAEALQTQGFYRRSISLLNQLVEEQNITNLDNSREAADLEITAFLALGKALQQVGDLKQAQAVLQRSLELAENLGVAAPSPQTPLPGRERGVNPKLSEINLVLGNLARVQGDGATAQKYYQQAAATAEANSVLKVQAGLNELSLLVATQQLDTAAAMLAPIEEQINQLPIRRGRVYGRINFADSLALLGLSETEFVQNAAQQLAAAVTEAQSIGDVQGEAHALVNLGKLYEQKGQFVPGQKLTEQALAKAQGIGAADIVYRASWQLGRLLQAQGNLSAAISAYTEATTTIQSLRSDLVAISSDVQFSFRDTVEPVYRQFVSLLLQPPGDGKGVSQENLQAARRAIESLQLAELDNFFRDACLNTQAVQVDQIDPHAAVIYPIILPDRLEVILSLPGQPLQHYATTIPANQVEQTLLQLQQSLTPLASNQQRLRISQQVYDWLIRPALPQLEASKIETLVFVPDGFFRNVPLSVIHDGTQYLIEKYSIALTPGLQLLDPKPIATKTLRALTGGLSQARDGFVALPAVEFEIAEIQSEIPTSTILNQDFTKAGLKSSLEKTPFPVVHLATHGQFSSKAEDTFILTWDGRINVTELDELLRGSEGDRAPIELLVFSACQTAAGDNRAALGLAGVAVRSGARSTLATLWSVQDQATAMLMVEFYRQLALGVTKAEALRQAQLSLLQGQRRFNHPFFWAPFVLVGNWL</sequence>
<feature type="repeat" description="TPR" evidence="1">
    <location>
        <begin position="158"/>
        <end position="191"/>
    </location>
</feature>
<feature type="compositionally biased region" description="Polar residues" evidence="2">
    <location>
        <begin position="44"/>
        <end position="54"/>
    </location>
</feature>
<dbReference type="Pfam" id="PF12770">
    <property type="entry name" value="CHAT"/>
    <property type="match status" value="1"/>
</dbReference>
<dbReference type="InterPro" id="IPR011990">
    <property type="entry name" value="TPR-like_helical_dom_sf"/>
</dbReference>
<evidence type="ECO:0000256" key="1">
    <source>
        <dbReference type="PROSITE-ProRule" id="PRU00339"/>
    </source>
</evidence>
<dbReference type="SMART" id="SM00028">
    <property type="entry name" value="TPR"/>
    <property type="match status" value="4"/>
</dbReference>
<accession>A0A7C3ZN51</accession>